<evidence type="ECO:0000313" key="4">
    <source>
        <dbReference type="Proteomes" id="UP000622797"/>
    </source>
</evidence>
<keyword evidence="4" id="KW-1185">Reference proteome</keyword>
<dbReference type="SUPFAM" id="SSF54637">
    <property type="entry name" value="Thioesterase/thiol ester dehydrase-isomerase"/>
    <property type="match status" value="2"/>
</dbReference>
<sequence>MATAYVPNSHPSVTPRWKPYSFPREGLLEAIQTTKLQGEAGLYAGSVPRYWCTYGGRTLAAHGGFCVAVLMMTAHRHCREVEVGSNTTIPVSVHTEFLEPMPPGEFHVRTKLLQGGSRHSLIQAELVPADPKQTRVYSTALVRLGPMSSDNDPNDRQLLPFPIPNRVKDCDRWTDAVYYSVNPPASSIRVFCPNDKGSPLWSDIFGGQNCRYQWTKLDDDSFFSIEYLPILADLIPPIPLNYGKEGLKEAFDHKMPTISLTITFLSSIEKKEWLLTRTTMNRLHNGRFDMSTSIIDESGKVVATSTQLCAMIPRTRRVHSYSHDTRL</sequence>
<dbReference type="InterPro" id="IPR049450">
    <property type="entry name" value="ACOT8-like_C"/>
</dbReference>
<feature type="domain" description="Acyl-CoA thioesterase-like C-terminal" evidence="2">
    <location>
        <begin position="207"/>
        <end position="310"/>
    </location>
</feature>
<dbReference type="PANTHER" id="PTHR38110">
    <property type="entry name" value="CHROMOSOME 23, WHOLE GENOME SHOTGUN SEQUENCE"/>
    <property type="match status" value="1"/>
</dbReference>
<dbReference type="Proteomes" id="UP000622797">
    <property type="component" value="Unassembled WGS sequence"/>
</dbReference>
<evidence type="ECO:0000259" key="2">
    <source>
        <dbReference type="Pfam" id="PF20789"/>
    </source>
</evidence>
<reference evidence="3" key="2">
    <citation type="submission" date="2020-05" db="EMBL/GenBank/DDBJ databases">
        <authorList>
            <person name="Kim H.-S."/>
            <person name="Proctor R.H."/>
            <person name="Brown D.W."/>
        </authorList>
    </citation>
    <scope>NUCLEOTIDE SEQUENCE</scope>
    <source>
        <strain evidence="3">NRRL 20472</strain>
    </source>
</reference>
<accession>A0A8H4WXW1</accession>
<dbReference type="EMBL" id="JABEXW010000834">
    <property type="protein sequence ID" value="KAF4953806.1"/>
    <property type="molecule type" value="Genomic_DNA"/>
</dbReference>
<reference evidence="3" key="1">
    <citation type="journal article" date="2020" name="BMC Genomics">
        <title>Correction to: Identification and distribution of gene clusters required for synthesis of sphingolipid metabolism inhibitors in diverse species of the filamentous fungus Fusarium.</title>
        <authorList>
            <person name="Kim H.S."/>
            <person name="Lohmar J.M."/>
            <person name="Busman M."/>
            <person name="Brown D.W."/>
            <person name="Naumann T.A."/>
            <person name="Divon H.H."/>
            <person name="Lysoe E."/>
            <person name="Uhlig S."/>
            <person name="Proctor R.H."/>
        </authorList>
    </citation>
    <scope>NUCLEOTIDE SEQUENCE</scope>
    <source>
        <strain evidence="3">NRRL 20472</strain>
    </source>
</reference>
<dbReference type="Pfam" id="PF13622">
    <property type="entry name" value="4HBT_3"/>
    <property type="match status" value="1"/>
</dbReference>
<dbReference type="PANTHER" id="PTHR38110:SF1">
    <property type="entry name" value="THIOESTERASE DOMAIN-CONTAINING PROTEIN"/>
    <property type="match status" value="1"/>
</dbReference>
<name>A0A8H4WXW1_9HYPO</name>
<feature type="domain" description="Acyl-CoA thioesterase-like N-terminal HotDog" evidence="1">
    <location>
        <begin position="60"/>
        <end position="132"/>
    </location>
</feature>
<comment type="caution">
    <text evidence="3">The sequence shown here is derived from an EMBL/GenBank/DDBJ whole genome shotgun (WGS) entry which is preliminary data.</text>
</comment>
<dbReference type="InterPro" id="IPR029069">
    <property type="entry name" value="HotDog_dom_sf"/>
</dbReference>
<proteinExistence type="predicted"/>
<dbReference type="Gene3D" id="2.40.160.210">
    <property type="entry name" value="Acyl-CoA thioesterase, double hotdog domain"/>
    <property type="match status" value="1"/>
</dbReference>
<evidence type="ECO:0000259" key="1">
    <source>
        <dbReference type="Pfam" id="PF13622"/>
    </source>
</evidence>
<dbReference type="InterPro" id="IPR042171">
    <property type="entry name" value="Acyl-CoA_hotdog"/>
</dbReference>
<gene>
    <name evidence="3" type="ORF">FSARC_12305</name>
</gene>
<dbReference type="AlphaFoldDB" id="A0A8H4WXW1"/>
<dbReference type="InterPro" id="IPR052389">
    <property type="entry name" value="Sec_Metab_Biosynth-Assoc"/>
</dbReference>
<dbReference type="InterPro" id="IPR049449">
    <property type="entry name" value="TesB_ACOT8-like_N"/>
</dbReference>
<dbReference type="CDD" id="cd03440">
    <property type="entry name" value="hot_dog"/>
    <property type="match status" value="2"/>
</dbReference>
<dbReference type="OrthoDB" id="2532955at2759"/>
<evidence type="ECO:0008006" key="5">
    <source>
        <dbReference type="Google" id="ProtNLM"/>
    </source>
</evidence>
<dbReference type="Pfam" id="PF20789">
    <property type="entry name" value="4HBT_3C"/>
    <property type="match status" value="1"/>
</dbReference>
<organism evidence="3 4">
    <name type="scientific">Fusarium sarcochroum</name>
    <dbReference type="NCBI Taxonomy" id="1208366"/>
    <lineage>
        <taxon>Eukaryota</taxon>
        <taxon>Fungi</taxon>
        <taxon>Dikarya</taxon>
        <taxon>Ascomycota</taxon>
        <taxon>Pezizomycotina</taxon>
        <taxon>Sordariomycetes</taxon>
        <taxon>Hypocreomycetidae</taxon>
        <taxon>Hypocreales</taxon>
        <taxon>Nectriaceae</taxon>
        <taxon>Fusarium</taxon>
        <taxon>Fusarium lateritium species complex</taxon>
    </lineage>
</organism>
<protein>
    <recommendedName>
        <fullName evidence="5">Thioesterase-like superfamily-domain-containing protein</fullName>
    </recommendedName>
</protein>
<evidence type="ECO:0000313" key="3">
    <source>
        <dbReference type="EMBL" id="KAF4953806.1"/>
    </source>
</evidence>